<name>A0A081BTE3_9BACT</name>
<dbReference type="STRING" id="1499966.U14_05962"/>
<dbReference type="Gene3D" id="3.40.1360.10">
    <property type="match status" value="1"/>
</dbReference>
<dbReference type="EMBL" id="DF820462">
    <property type="protein sequence ID" value="GAK54674.1"/>
    <property type="molecule type" value="Genomic_DNA"/>
</dbReference>
<sequence length="289" mass="32451">MNVIDLLQEHRIDYLSEGHEHCRPGWVQLDCPFCSAGSGRYRLGVNLTYAYANCWSCGSHSLPSVLAVFLRISFRDAKKLVQGVRSERIERGPHQGHYTEPPGVVGLLGAHKTYLKGRGYNYPDLERLWHIRGIGIAPRLQWRVYIPITLHGAPVSWTTRSISADAPSKYMSARPEEETIPHKHLLYGQDYCRHACVVCEGPLDAWTIGPGAVATFGLSYTSEQVKRIAQYPVRAICFDNEPAAQRVAKDLVNVLSTLPGETFNITLDSKDPGEATQKEIRRIRKTILE</sequence>
<evidence type="ECO:0000313" key="1">
    <source>
        <dbReference type="EMBL" id="GAK54674.1"/>
    </source>
</evidence>
<dbReference type="Proteomes" id="UP000030700">
    <property type="component" value="Unassembled WGS sequence"/>
</dbReference>
<protein>
    <submittedName>
        <fullName evidence="1">DNA primase</fullName>
    </submittedName>
</protein>
<dbReference type="AlphaFoldDB" id="A0A081BTE3"/>
<reference evidence="1" key="1">
    <citation type="journal article" date="2015" name="PeerJ">
        <title>First genomic representation of candidate bacterial phylum KSB3 points to enhanced environmental sensing as a trigger of wastewater bulking.</title>
        <authorList>
            <person name="Sekiguchi Y."/>
            <person name="Ohashi A."/>
            <person name="Parks D.H."/>
            <person name="Yamauchi T."/>
            <person name="Tyson G.W."/>
            <person name="Hugenholtz P."/>
        </authorList>
    </citation>
    <scope>NUCLEOTIDE SEQUENCE [LARGE SCALE GENOMIC DNA]</scope>
</reference>
<dbReference type="SUPFAM" id="SSF56731">
    <property type="entry name" value="DNA primase core"/>
    <property type="match status" value="1"/>
</dbReference>
<keyword evidence="2" id="KW-1185">Reference proteome</keyword>
<organism evidence="1">
    <name type="scientific">Candidatus Moduliflexus flocculans</name>
    <dbReference type="NCBI Taxonomy" id="1499966"/>
    <lineage>
        <taxon>Bacteria</taxon>
        <taxon>Candidatus Moduliflexota</taxon>
        <taxon>Candidatus Moduliflexia</taxon>
        <taxon>Candidatus Moduliflexales</taxon>
        <taxon>Candidatus Moduliflexaceae</taxon>
    </lineage>
</organism>
<dbReference type="Pfam" id="PF13155">
    <property type="entry name" value="Toprim_2"/>
    <property type="match status" value="1"/>
</dbReference>
<dbReference type="HOGENOM" id="CLU_961936_0_0_0"/>
<evidence type="ECO:0000313" key="2">
    <source>
        <dbReference type="Proteomes" id="UP000030700"/>
    </source>
</evidence>
<proteinExistence type="predicted"/>
<gene>
    <name evidence="1" type="ORF">U14_05962</name>
</gene>
<accession>A0A081BTE3</accession>